<dbReference type="AlphaFoldDB" id="A0A0F9RM77"/>
<proteinExistence type="predicted"/>
<reference evidence="1" key="1">
    <citation type="journal article" date="2015" name="Nature">
        <title>Complex archaea that bridge the gap between prokaryotes and eukaryotes.</title>
        <authorList>
            <person name="Spang A."/>
            <person name="Saw J.H."/>
            <person name="Jorgensen S.L."/>
            <person name="Zaremba-Niedzwiedzka K."/>
            <person name="Martijn J."/>
            <person name="Lind A.E."/>
            <person name="van Eijk R."/>
            <person name="Schleper C."/>
            <person name="Guy L."/>
            <person name="Ettema T.J."/>
        </authorList>
    </citation>
    <scope>NUCLEOTIDE SEQUENCE</scope>
</reference>
<organism evidence="1">
    <name type="scientific">marine sediment metagenome</name>
    <dbReference type="NCBI Taxonomy" id="412755"/>
    <lineage>
        <taxon>unclassified sequences</taxon>
        <taxon>metagenomes</taxon>
        <taxon>ecological metagenomes</taxon>
    </lineage>
</organism>
<sequence length="126" mass="14414">MDIKHLLNGDESGTWYDVPGASKVKVKIKTLKPKRRREITKQHTTQRRFAGTLGEEVDNDAVQAAIMQEVIVEWEGIEMDGKPFEFSPENIKVLDDNWPEFATLWNRVVFNQTGLDQEIKESALGN</sequence>
<gene>
    <name evidence="1" type="ORF">LCGC14_0628070</name>
</gene>
<evidence type="ECO:0000313" key="1">
    <source>
        <dbReference type="EMBL" id="KKN50887.1"/>
    </source>
</evidence>
<accession>A0A0F9RM77</accession>
<dbReference type="EMBL" id="LAZR01001090">
    <property type="protein sequence ID" value="KKN50887.1"/>
    <property type="molecule type" value="Genomic_DNA"/>
</dbReference>
<comment type="caution">
    <text evidence="1">The sequence shown here is derived from an EMBL/GenBank/DDBJ whole genome shotgun (WGS) entry which is preliminary data.</text>
</comment>
<name>A0A0F9RM77_9ZZZZ</name>
<protein>
    <submittedName>
        <fullName evidence="1">Uncharacterized protein</fullName>
    </submittedName>
</protein>